<dbReference type="GO" id="GO:0005634">
    <property type="term" value="C:nucleus"/>
    <property type="evidence" value="ECO:0007669"/>
    <property type="project" value="UniProtKB-SubCell"/>
</dbReference>
<proteinExistence type="predicted"/>
<evidence type="ECO:0000313" key="7">
    <source>
        <dbReference type="EMBL" id="RWR90076.1"/>
    </source>
</evidence>
<evidence type="ECO:0000313" key="8">
    <source>
        <dbReference type="Proteomes" id="UP000283530"/>
    </source>
</evidence>
<dbReference type="CDD" id="cd00018">
    <property type="entry name" value="AP2"/>
    <property type="match status" value="1"/>
</dbReference>
<dbReference type="Gene3D" id="3.30.730.10">
    <property type="entry name" value="AP2/ERF domain"/>
    <property type="match status" value="1"/>
</dbReference>
<accession>A0A443PH18</accession>
<dbReference type="InterPro" id="IPR016177">
    <property type="entry name" value="DNA-bd_dom_sf"/>
</dbReference>
<evidence type="ECO:0000256" key="1">
    <source>
        <dbReference type="ARBA" id="ARBA00004123"/>
    </source>
</evidence>
<dbReference type="PRINTS" id="PR00367">
    <property type="entry name" value="ETHRSPELEMNT"/>
</dbReference>
<keyword evidence="4" id="KW-0804">Transcription</keyword>
<keyword evidence="5" id="KW-0539">Nucleus</keyword>
<evidence type="ECO:0000256" key="3">
    <source>
        <dbReference type="ARBA" id="ARBA00023125"/>
    </source>
</evidence>
<evidence type="ECO:0000256" key="5">
    <source>
        <dbReference type="ARBA" id="ARBA00023242"/>
    </source>
</evidence>
<reference evidence="7 8" key="1">
    <citation type="journal article" date="2019" name="Nat. Plants">
        <title>Stout camphor tree genome fills gaps in understanding of flowering plant genome evolution.</title>
        <authorList>
            <person name="Chaw S.M."/>
            <person name="Liu Y.C."/>
            <person name="Wu Y.W."/>
            <person name="Wang H.Y."/>
            <person name="Lin C.I."/>
            <person name="Wu C.S."/>
            <person name="Ke H.M."/>
            <person name="Chang L.Y."/>
            <person name="Hsu C.Y."/>
            <person name="Yang H.T."/>
            <person name="Sudianto E."/>
            <person name="Hsu M.H."/>
            <person name="Wu K.P."/>
            <person name="Wang L.N."/>
            <person name="Leebens-Mack J.H."/>
            <person name="Tsai I.J."/>
        </authorList>
    </citation>
    <scope>NUCLEOTIDE SEQUENCE [LARGE SCALE GENOMIC DNA]</scope>
    <source>
        <strain evidence="8">cv. Chaw 1501</strain>
        <tissue evidence="7">Young leaves</tissue>
    </source>
</reference>
<dbReference type="GO" id="GO:0003700">
    <property type="term" value="F:DNA-binding transcription factor activity"/>
    <property type="evidence" value="ECO:0007669"/>
    <property type="project" value="InterPro"/>
</dbReference>
<keyword evidence="2" id="KW-0805">Transcription regulation</keyword>
<organism evidence="7 8">
    <name type="scientific">Cinnamomum micranthum f. kanehirae</name>
    <dbReference type="NCBI Taxonomy" id="337451"/>
    <lineage>
        <taxon>Eukaryota</taxon>
        <taxon>Viridiplantae</taxon>
        <taxon>Streptophyta</taxon>
        <taxon>Embryophyta</taxon>
        <taxon>Tracheophyta</taxon>
        <taxon>Spermatophyta</taxon>
        <taxon>Magnoliopsida</taxon>
        <taxon>Magnoliidae</taxon>
        <taxon>Laurales</taxon>
        <taxon>Lauraceae</taxon>
        <taxon>Cinnamomum</taxon>
    </lineage>
</organism>
<dbReference type="OrthoDB" id="10038011at2759"/>
<dbReference type="InterPro" id="IPR044808">
    <property type="entry name" value="ERF_plant"/>
</dbReference>
<keyword evidence="8" id="KW-1185">Reference proteome</keyword>
<dbReference type="GO" id="GO:0003677">
    <property type="term" value="F:DNA binding"/>
    <property type="evidence" value="ECO:0007669"/>
    <property type="project" value="UniProtKB-KW"/>
</dbReference>
<dbReference type="Pfam" id="PF00847">
    <property type="entry name" value="AP2"/>
    <property type="match status" value="1"/>
</dbReference>
<protein>
    <submittedName>
        <fullName evidence="7">Ethylene-responsive transcription factor ERF109</fullName>
    </submittedName>
</protein>
<dbReference type="InterPro" id="IPR001471">
    <property type="entry name" value="AP2/ERF_dom"/>
</dbReference>
<dbReference type="GO" id="GO:0009873">
    <property type="term" value="P:ethylene-activated signaling pathway"/>
    <property type="evidence" value="ECO:0007669"/>
    <property type="project" value="InterPro"/>
</dbReference>
<feature type="domain" description="AP2/ERF" evidence="6">
    <location>
        <begin position="39"/>
        <end position="96"/>
    </location>
</feature>
<dbReference type="PANTHER" id="PTHR31190">
    <property type="entry name" value="DNA-BINDING DOMAIN"/>
    <property type="match status" value="1"/>
</dbReference>
<dbReference type="SMART" id="SM00380">
    <property type="entry name" value="AP2"/>
    <property type="match status" value="1"/>
</dbReference>
<dbReference type="EMBL" id="QPKB01000008">
    <property type="protein sequence ID" value="RWR90076.1"/>
    <property type="molecule type" value="Genomic_DNA"/>
</dbReference>
<dbReference type="PANTHER" id="PTHR31190:SF181">
    <property type="entry name" value="OS02G0764700 PROTEIN"/>
    <property type="match status" value="1"/>
</dbReference>
<name>A0A443PH18_9MAGN</name>
<evidence type="ECO:0000259" key="6">
    <source>
        <dbReference type="PROSITE" id="PS51032"/>
    </source>
</evidence>
<keyword evidence="3" id="KW-0238">DNA-binding</keyword>
<evidence type="ECO:0000256" key="4">
    <source>
        <dbReference type="ARBA" id="ARBA00023163"/>
    </source>
</evidence>
<dbReference type="SUPFAM" id="SSF54171">
    <property type="entry name" value="DNA-binding domain"/>
    <property type="match status" value="1"/>
</dbReference>
<evidence type="ECO:0000256" key="2">
    <source>
        <dbReference type="ARBA" id="ARBA00023015"/>
    </source>
</evidence>
<sequence length="116" mass="13499">MELLMAASSIIWQRPCMAWEMFFPLMRIRRGRSKKKRSNYRGVRQRTSGRWAAEIHVPTKRARVWLGTSDTAEEAARAYDKKAFEFRRSRPKLNFPFGRVLPTSLSHLIGRSTAAT</sequence>
<comment type="subcellular location">
    <subcellularLocation>
        <location evidence="1">Nucleus</location>
    </subcellularLocation>
</comment>
<dbReference type="InterPro" id="IPR036955">
    <property type="entry name" value="AP2/ERF_dom_sf"/>
</dbReference>
<dbReference type="AlphaFoldDB" id="A0A443PH18"/>
<dbReference type="Proteomes" id="UP000283530">
    <property type="component" value="Unassembled WGS sequence"/>
</dbReference>
<dbReference type="PROSITE" id="PS51032">
    <property type="entry name" value="AP2_ERF"/>
    <property type="match status" value="1"/>
</dbReference>
<comment type="caution">
    <text evidence="7">The sequence shown here is derived from an EMBL/GenBank/DDBJ whole genome shotgun (WGS) entry which is preliminary data.</text>
</comment>
<gene>
    <name evidence="7" type="ORF">CKAN_01915600</name>
</gene>